<dbReference type="InterPro" id="IPR008844">
    <property type="entry name" value="Spore_GerAC-like"/>
</dbReference>
<proteinExistence type="inferred from homology"/>
<dbReference type="OrthoDB" id="9816067at2"/>
<dbReference type="Proteomes" id="UP000092605">
    <property type="component" value="Unassembled WGS sequence"/>
</dbReference>
<dbReference type="PANTHER" id="PTHR35789">
    <property type="entry name" value="SPORE GERMINATION PROTEIN B3"/>
    <property type="match status" value="1"/>
</dbReference>
<evidence type="ECO:0000256" key="2">
    <source>
        <dbReference type="ARBA" id="ARBA00007886"/>
    </source>
</evidence>
<evidence type="ECO:0000313" key="12">
    <source>
        <dbReference type="Proteomes" id="UP000092605"/>
    </source>
</evidence>
<comment type="subcellular location">
    <subcellularLocation>
        <location evidence="1">Membrane</location>
        <topology evidence="1">Lipid-anchor</topology>
    </subcellularLocation>
</comment>
<keyword evidence="3" id="KW-0309">Germination</keyword>
<keyword evidence="7" id="KW-0449">Lipoprotein</keyword>
<sequence>MIKKILTVITIISMSIGLTGCWNNHPLKEKAIVVAVGLDKAEDELIEATIQLARPNLLQPDQPTVQNAVKVVSSKGETIFEAVRNALLSINEKPYYGHNQIIIISEKIAKDGIQQYLDFFARDHEPGLKSYVLISKGISAKDVLHAKSMFESIPALYIKDIIENYKYVGKIKAMNLGEIIKELNYPENSPSIGVIQPQVEEAKFIEHMKIGGAAVFKEDKLYGYLNEIETRSLLFVKDDIGSGIIQMKNPLQERHKVALEIIRAKTNKDVELKGDSYKFIIDIKMDVNLAEQHGRGDLTSEQAIKMLEIEAQRVIKDQIREMLSKIQKEYQSDVVGFYKTLRRKYPDIAKEYIDYWEEEFSHVETDINVKVNVRRTGLIGQTIRSM</sequence>
<evidence type="ECO:0000313" key="10">
    <source>
        <dbReference type="EMBL" id="KXZ40670.1"/>
    </source>
</evidence>
<keyword evidence="13" id="KW-1185">Reference proteome</keyword>
<dbReference type="InterPro" id="IPR046953">
    <property type="entry name" value="Spore_GerAC-like_C"/>
</dbReference>
<keyword evidence="4" id="KW-0732">Signal</keyword>
<evidence type="ECO:0000256" key="5">
    <source>
        <dbReference type="ARBA" id="ARBA00023136"/>
    </source>
</evidence>
<dbReference type="EMBL" id="LSFY01000001">
    <property type="protein sequence ID" value="KXZ40670.1"/>
    <property type="molecule type" value="Genomic_DNA"/>
</dbReference>
<name>A0A150FUF2_CLOPD</name>
<dbReference type="Pfam" id="PF05504">
    <property type="entry name" value="Spore_GerAC"/>
    <property type="match status" value="1"/>
</dbReference>
<dbReference type="Pfam" id="PF25198">
    <property type="entry name" value="Spore_GerAC_N"/>
    <property type="match status" value="1"/>
</dbReference>
<comment type="similarity">
    <text evidence="2">Belongs to the GerABKC lipoprotein family.</text>
</comment>
<evidence type="ECO:0000256" key="3">
    <source>
        <dbReference type="ARBA" id="ARBA00022544"/>
    </source>
</evidence>
<dbReference type="Proteomes" id="UP000323392">
    <property type="component" value="Unassembled WGS sequence"/>
</dbReference>
<feature type="domain" description="Spore germination GerAC-like C-terminal" evidence="8">
    <location>
        <begin position="212"/>
        <end position="377"/>
    </location>
</feature>
<dbReference type="Gene3D" id="6.20.190.10">
    <property type="entry name" value="Nutrient germinant receptor protein C, domain 1"/>
    <property type="match status" value="1"/>
</dbReference>
<dbReference type="NCBIfam" id="TIGR02887">
    <property type="entry name" value="spore_ger_x_C"/>
    <property type="match status" value="1"/>
</dbReference>
<dbReference type="EMBL" id="FRBG01000014">
    <property type="protein sequence ID" value="SHL18253.1"/>
    <property type="molecule type" value="Genomic_DNA"/>
</dbReference>
<gene>
    <name evidence="10" type="ORF">JWYL7_1745</name>
    <name evidence="11" type="ORF">SAMN05661008_01617</name>
</gene>
<protein>
    <submittedName>
        <fullName evidence="10">Germination protein, Ger(X)C family</fullName>
    </submittedName>
    <submittedName>
        <fullName evidence="11">Spore germination protein KC</fullName>
    </submittedName>
</protein>
<dbReference type="InterPro" id="IPR057336">
    <property type="entry name" value="GerAC_N"/>
</dbReference>
<dbReference type="GO" id="GO:0016020">
    <property type="term" value="C:membrane"/>
    <property type="evidence" value="ECO:0007669"/>
    <property type="project" value="UniProtKB-SubCell"/>
</dbReference>
<evidence type="ECO:0000313" key="13">
    <source>
        <dbReference type="Proteomes" id="UP000323392"/>
    </source>
</evidence>
<organism evidence="10 12">
    <name type="scientific">Alkalithermobacter thermoalcaliphilus JW-YL-7 = DSM 7308</name>
    <dbReference type="NCBI Taxonomy" id="1121328"/>
    <lineage>
        <taxon>Bacteria</taxon>
        <taxon>Bacillati</taxon>
        <taxon>Bacillota</taxon>
        <taxon>Clostridia</taxon>
        <taxon>Peptostreptococcales</taxon>
        <taxon>Tepidibacteraceae</taxon>
        <taxon>Alkalithermobacter</taxon>
    </lineage>
</organism>
<dbReference type="PATRIC" id="fig|1121328.3.peg.1756"/>
<dbReference type="RefSeq" id="WP_066071917.1">
    <property type="nucleotide sequence ID" value="NZ_FRBG01000014.1"/>
</dbReference>
<reference evidence="10 12" key="1">
    <citation type="submission" date="2016-02" db="EMBL/GenBank/DDBJ databases">
        <title>Draft genome sequence for Clostridium paradoxum JW-YL-7.</title>
        <authorList>
            <person name="Utturkar S.M."/>
            <person name="Lancaster A."/>
            <person name="Poole F.L."/>
            <person name="Adams M.W."/>
            <person name="Brown S.D."/>
        </authorList>
    </citation>
    <scope>NUCLEOTIDE SEQUENCE [LARGE SCALE GENOMIC DNA]</scope>
    <source>
        <strain evidence="10 12">JW-YL-7</strain>
    </source>
</reference>
<dbReference type="GO" id="GO:0009847">
    <property type="term" value="P:spore germination"/>
    <property type="evidence" value="ECO:0007669"/>
    <property type="project" value="InterPro"/>
</dbReference>
<dbReference type="InterPro" id="IPR038501">
    <property type="entry name" value="Spore_GerAC_C_sf"/>
</dbReference>
<dbReference type="STRING" id="1121328.JWYL7_1745"/>
<dbReference type="PROSITE" id="PS51257">
    <property type="entry name" value="PROKAR_LIPOPROTEIN"/>
    <property type="match status" value="1"/>
</dbReference>
<reference evidence="11 13" key="2">
    <citation type="submission" date="2016-11" db="EMBL/GenBank/DDBJ databases">
        <authorList>
            <person name="Varghese N."/>
            <person name="Submissions S."/>
        </authorList>
    </citation>
    <scope>NUCLEOTIDE SEQUENCE [LARGE SCALE GENOMIC DNA]</scope>
    <source>
        <strain evidence="11 13">DSM 7308</strain>
    </source>
</reference>
<evidence type="ECO:0000256" key="1">
    <source>
        <dbReference type="ARBA" id="ARBA00004635"/>
    </source>
</evidence>
<dbReference type="AlphaFoldDB" id="A0A150FUF2"/>
<feature type="domain" description="Spore germination protein N-terminal" evidence="9">
    <location>
        <begin position="25"/>
        <end position="196"/>
    </location>
</feature>
<evidence type="ECO:0000256" key="7">
    <source>
        <dbReference type="ARBA" id="ARBA00023288"/>
    </source>
</evidence>
<evidence type="ECO:0000256" key="6">
    <source>
        <dbReference type="ARBA" id="ARBA00023139"/>
    </source>
</evidence>
<evidence type="ECO:0000259" key="9">
    <source>
        <dbReference type="Pfam" id="PF25198"/>
    </source>
</evidence>
<evidence type="ECO:0000256" key="4">
    <source>
        <dbReference type="ARBA" id="ARBA00022729"/>
    </source>
</evidence>
<keyword evidence="6" id="KW-0564">Palmitate</keyword>
<evidence type="ECO:0000259" key="8">
    <source>
        <dbReference type="Pfam" id="PF05504"/>
    </source>
</evidence>
<evidence type="ECO:0000313" key="11">
    <source>
        <dbReference type="EMBL" id="SHL18253.1"/>
    </source>
</evidence>
<dbReference type="Gene3D" id="3.30.300.210">
    <property type="entry name" value="Nutrient germinant receptor protein C, domain 3"/>
    <property type="match status" value="1"/>
</dbReference>
<keyword evidence="5" id="KW-0472">Membrane</keyword>
<accession>A0A150FUF2</accession>
<comment type="caution">
    <text evidence="10">The sequence shown here is derived from an EMBL/GenBank/DDBJ whole genome shotgun (WGS) entry which is preliminary data.</text>
</comment>
<dbReference type="PANTHER" id="PTHR35789:SF1">
    <property type="entry name" value="SPORE GERMINATION PROTEIN B3"/>
    <property type="match status" value="1"/>
</dbReference>